<reference evidence="1" key="1">
    <citation type="submission" date="2025-08" db="UniProtKB">
        <authorList>
            <consortium name="Ensembl"/>
        </authorList>
    </citation>
    <scope>IDENTIFICATION</scope>
</reference>
<dbReference type="Proteomes" id="UP001108240">
    <property type="component" value="Unplaced"/>
</dbReference>
<protein>
    <submittedName>
        <fullName evidence="1">Uncharacterized protein</fullName>
    </submittedName>
</protein>
<evidence type="ECO:0000313" key="2">
    <source>
        <dbReference type="Proteomes" id="UP001108240"/>
    </source>
</evidence>
<dbReference type="AlphaFoldDB" id="A0A9J7XTJ5"/>
<evidence type="ECO:0000313" key="1">
    <source>
        <dbReference type="Ensembl" id="ENSCCRP00000109978.1"/>
    </source>
</evidence>
<proteinExistence type="predicted"/>
<accession>A0A9J7XTJ5</accession>
<reference evidence="1" key="2">
    <citation type="submission" date="2025-09" db="UniProtKB">
        <authorList>
            <consortium name="Ensembl"/>
        </authorList>
    </citation>
    <scope>IDENTIFICATION</scope>
</reference>
<sequence length="66" mass="7409">ITDLRLKLMNHTTENSSLFTQYLNLEELLGEGDPHSGHDLWLLLQYLSGSHGSDNDCAVRSDQVLP</sequence>
<name>A0A9J7XTJ5_CYPCA</name>
<keyword evidence="2" id="KW-1185">Reference proteome</keyword>
<dbReference type="Ensembl" id="ENSCCRT00000134208.1">
    <property type="protein sequence ID" value="ENSCCRP00000109978.1"/>
    <property type="gene ID" value="ENSCCRG00000055716.1"/>
</dbReference>
<organism evidence="1 2">
    <name type="scientific">Cyprinus carpio carpio</name>
    <dbReference type="NCBI Taxonomy" id="630221"/>
    <lineage>
        <taxon>Eukaryota</taxon>
        <taxon>Metazoa</taxon>
        <taxon>Chordata</taxon>
        <taxon>Craniata</taxon>
        <taxon>Vertebrata</taxon>
        <taxon>Euteleostomi</taxon>
        <taxon>Actinopterygii</taxon>
        <taxon>Neopterygii</taxon>
        <taxon>Teleostei</taxon>
        <taxon>Ostariophysi</taxon>
        <taxon>Cypriniformes</taxon>
        <taxon>Cyprinidae</taxon>
        <taxon>Cyprininae</taxon>
        <taxon>Cyprinus</taxon>
    </lineage>
</organism>